<dbReference type="PANTHER" id="PTHR39426:SF1">
    <property type="entry name" value="HOMOLOGY TO DEATH-ON-CURING PROTEIN OF PHAGE P1"/>
    <property type="match status" value="1"/>
</dbReference>
<keyword evidence="5" id="KW-1185">Reference proteome</keyword>
<evidence type="ECO:0000313" key="3">
    <source>
        <dbReference type="EMBL" id="RUQ87207.1"/>
    </source>
</evidence>
<dbReference type="EMBL" id="RZGY01000001">
    <property type="protein sequence ID" value="RUQ87207.1"/>
    <property type="molecule type" value="Genomic_DNA"/>
</dbReference>
<dbReference type="InterPro" id="IPR036597">
    <property type="entry name" value="Fido-like_dom_sf"/>
</dbReference>
<comment type="caution">
    <text evidence="2">The sequence shown here is derived from an EMBL/GenBank/DDBJ whole genome shotgun (WGS) entry which is preliminary data.</text>
</comment>
<accession>A0A2P8GWB5</accession>
<evidence type="ECO:0000259" key="1">
    <source>
        <dbReference type="PROSITE" id="PS51459"/>
    </source>
</evidence>
<reference evidence="3 5" key="2">
    <citation type="submission" date="2018-12" db="EMBL/GenBank/DDBJ databases">
        <authorList>
            <person name="hu s."/>
            <person name="Xu Y."/>
            <person name="Xu B."/>
            <person name="Li F."/>
        </authorList>
    </citation>
    <scope>NUCLEOTIDE SEQUENCE [LARGE SCALE GENOMIC DNA]</scope>
    <source>
        <strain evidence="3 5">KSW2-17</strain>
    </source>
</reference>
<name>A0A2P8GWB5_9MICO</name>
<dbReference type="Proteomes" id="UP000268291">
    <property type="component" value="Unassembled WGS sequence"/>
</dbReference>
<dbReference type="GO" id="GO:0016301">
    <property type="term" value="F:kinase activity"/>
    <property type="evidence" value="ECO:0007669"/>
    <property type="project" value="InterPro"/>
</dbReference>
<organism evidence="2 4">
    <name type="scientific">Labedella gwakjiensis</name>
    <dbReference type="NCBI Taxonomy" id="390269"/>
    <lineage>
        <taxon>Bacteria</taxon>
        <taxon>Bacillati</taxon>
        <taxon>Actinomycetota</taxon>
        <taxon>Actinomycetes</taxon>
        <taxon>Micrococcales</taxon>
        <taxon>Microbacteriaceae</taxon>
        <taxon>Labedella</taxon>
    </lineage>
</organism>
<dbReference type="Gene3D" id="1.20.120.1870">
    <property type="entry name" value="Fic/DOC protein, Fido domain"/>
    <property type="match status" value="1"/>
</dbReference>
<dbReference type="OrthoDB" id="9802752at2"/>
<dbReference type="Pfam" id="PF02661">
    <property type="entry name" value="Fic"/>
    <property type="match status" value="1"/>
</dbReference>
<dbReference type="Proteomes" id="UP000241203">
    <property type="component" value="Unassembled WGS sequence"/>
</dbReference>
<dbReference type="SUPFAM" id="SSF140931">
    <property type="entry name" value="Fic-like"/>
    <property type="match status" value="1"/>
</dbReference>
<sequence>MIYLSLRDLQRIAERSIGPDVSVRDYGLLESACARPQTTVMGDDAYPTLPEKAAALVHSLAKNHPLIDGNKRLTLAGLIVFLGINGRRLTWSNDEAYDFVMDVAEGRVDDVQTIARRIEAGSAER</sequence>
<evidence type="ECO:0000313" key="4">
    <source>
        <dbReference type="Proteomes" id="UP000241203"/>
    </source>
</evidence>
<gene>
    <name evidence="2" type="ORF">CLV49_1872</name>
    <name evidence="3" type="ORF">ELQ93_09860</name>
</gene>
<evidence type="ECO:0000313" key="2">
    <source>
        <dbReference type="EMBL" id="PSL38255.1"/>
    </source>
</evidence>
<protein>
    <submittedName>
        <fullName evidence="2">Death-on-curing protein</fullName>
    </submittedName>
    <submittedName>
        <fullName evidence="3">Type II toxin-antitoxin system death-on-curing family toxin</fullName>
    </submittedName>
</protein>
<dbReference type="AlphaFoldDB" id="A0A2P8GWB5"/>
<reference evidence="2 4" key="1">
    <citation type="submission" date="2018-03" db="EMBL/GenBank/DDBJ databases">
        <title>Genomic Encyclopedia of Archaeal and Bacterial Type Strains, Phase II (KMG-II): from individual species to whole genera.</title>
        <authorList>
            <person name="Goeker M."/>
        </authorList>
    </citation>
    <scope>NUCLEOTIDE SEQUENCE [LARGE SCALE GENOMIC DNA]</scope>
    <source>
        <strain evidence="2 4">DSM 21548</strain>
    </source>
</reference>
<dbReference type="RefSeq" id="WP_106563297.1">
    <property type="nucleotide sequence ID" value="NZ_PYAU01000001.1"/>
</dbReference>
<dbReference type="PANTHER" id="PTHR39426">
    <property type="entry name" value="HOMOLOGY TO DEATH-ON-CURING PROTEIN OF PHAGE P1"/>
    <property type="match status" value="1"/>
</dbReference>
<dbReference type="InterPro" id="IPR053737">
    <property type="entry name" value="Type_II_TA_Toxin"/>
</dbReference>
<dbReference type="InterPro" id="IPR006440">
    <property type="entry name" value="Doc"/>
</dbReference>
<feature type="domain" description="Fido" evidence="1">
    <location>
        <begin position="4"/>
        <end position="120"/>
    </location>
</feature>
<dbReference type="PROSITE" id="PS51459">
    <property type="entry name" value="FIDO"/>
    <property type="match status" value="1"/>
</dbReference>
<proteinExistence type="predicted"/>
<dbReference type="InterPro" id="IPR003812">
    <property type="entry name" value="Fido"/>
</dbReference>
<evidence type="ECO:0000313" key="5">
    <source>
        <dbReference type="Proteomes" id="UP000268291"/>
    </source>
</evidence>
<dbReference type="EMBL" id="PYAU01000001">
    <property type="protein sequence ID" value="PSL38255.1"/>
    <property type="molecule type" value="Genomic_DNA"/>
</dbReference>
<dbReference type="NCBIfam" id="TIGR01550">
    <property type="entry name" value="DOC_P1"/>
    <property type="match status" value="1"/>
</dbReference>